<evidence type="ECO:0000313" key="3">
    <source>
        <dbReference type="Proteomes" id="UP000727993"/>
    </source>
</evidence>
<evidence type="ECO:0000256" key="1">
    <source>
        <dbReference type="SAM" id="MobiDB-lite"/>
    </source>
</evidence>
<dbReference type="EMBL" id="JADJZA010000001">
    <property type="protein sequence ID" value="MBK9296011.1"/>
    <property type="molecule type" value="Genomic_DNA"/>
</dbReference>
<gene>
    <name evidence="2" type="ORF">IPN02_03875</name>
</gene>
<protein>
    <submittedName>
        <fullName evidence="2">Uncharacterized protein</fullName>
    </submittedName>
</protein>
<comment type="caution">
    <text evidence="2">The sequence shown here is derived from an EMBL/GenBank/DDBJ whole genome shotgun (WGS) entry which is preliminary data.</text>
</comment>
<reference evidence="2 3" key="1">
    <citation type="submission" date="2020-10" db="EMBL/GenBank/DDBJ databases">
        <title>Connecting structure to function with the recovery of over 1000 high-quality activated sludge metagenome-assembled genomes encoding full-length rRNA genes using long-read sequencing.</title>
        <authorList>
            <person name="Singleton C.M."/>
            <person name="Petriglieri F."/>
            <person name="Kristensen J.M."/>
            <person name="Kirkegaard R.H."/>
            <person name="Michaelsen T.Y."/>
            <person name="Andersen M.H."/>
            <person name="Karst S.M."/>
            <person name="Dueholm M.S."/>
            <person name="Nielsen P.H."/>
            <person name="Albertsen M."/>
        </authorList>
    </citation>
    <scope>NUCLEOTIDE SEQUENCE [LARGE SCALE GENOMIC DNA]</scope>
    <source>
        <strain evidence="2">Lyne_18-Q3-R50-59_MAXAC.006</strain>
    </source>
</reference>
<proteinExistence type="predicted"/>
<dbReference type="Proteomes" id="UP000727993">
    <property type="component" value="Unassembled WGS sequence"/>
</dbReference>
<evidence type="ECO:0000313" key="2">
    <source>
        <dbReference type="EMBL" id="MBK9296011.1"/>
    </source>
</evidence>
<feature type="compositionally biased region" description="Polar residues" evidence="1">
    <location>
        <begin position="17"/>
        <end position="29"/>
    </location>
</feature>
<feature type="compositionally biased region" description="Basic and acidic residues" evidence="1">
    <location>
        <begin position="1"/>
        <end position="10"/>
    </location>
</feature>
<organism evidence="2 3">
    <name type="scientific">Candidatus Neomicrothrix subdominans</name>
    <dbReference type="NCBI Taxonomy" id="2954438"/>
    <lineage>
        <taxon>Bacteria</taxon>
        <taxon>Bacillati</taxon>
        <taxon>Actinomycetota</taxon>
        <taxon>Acidimicrobiia</taxon>
        <taxon>Acidimicrobiales</taxon>
        <taxon>Microthrixaceae</taxon>
        <taxon>Candidatus Neomicrothrix</taxon>
    </lineage>
</organism>
<name>A0A936NAC5_9ACTN</name>
<dbReference type="AlphaFoldDB" id="A0A936NAC5"/>
<sequence length="106" mass="11747">MSARKRDEGFSRIPSCSPATQLSSSTSAVTNVRAQIHHVDGHDICRVQVDPSGFPVDATVIKQKPDGPKEQLTEYYVRRLNGTVALDVVEKQKYLAQRWPATPDTP</sequence>
<feature type="region of interest" description="Disordered" evidence="1">
    <location>
        <begin position="1"/>
        <end position="29"/>
    </location>
</feature>
<accession>A0A936NAC5</accession>